<evidence type="ECO:0000313" key="2">
    <source>
        <dbReference type="Proteomes" id="UP000292082"/>
    </source>
</evidence>
<reference evidence="1 2" key="1">
    <citation type="submission" date="2019-01" db="EMBL/GenBank/DDBJ databases">
        <title>Draft genome sequences of three monokaryotic isolates of the white-rot basidiomycete fungus Dichomitus squalens.</title>
        <authorList>
            <consortium name="DOE Joint Genome Institute"/>
            <person name="Lopez S.C."/>
            <person name="Andreopoulos B."/>
            <person name="Pangilinan J."/>
            <person name="Lipzen A."/>
            <person name="Riley R."/>
            <person name="Ahrendt S."/>
            <person name="Ng V."/>
            <person name="Barry K."/>
            <person name="Daum C."/>
            <person name="Grigoriev I.V."/>
            <person name="Hilden K.S."/>
            <person name="Makela M.R."/>
            <person name="de Vries R.P."/>
        </authorList>
    </citation>
    <scope>NUCLEOTIDE SEQUENCE [LARGE SCALE GENOMIC DNA]</scope>
    <source>
        <strain evidence="1 2">CBS 464.89</strain>
    </source>
</reference>
<name>A0A4Q9P9A5_9APHY</name>
<accession>A0A4Q9P9A5</accession>
<dbReference type="STRING" id="114155.A0A4Q9P9A5"/>
<keyword evidence="2" id="KW-1185">Reference proteome</keyword>
<protein>
    <submittedName>
        <fullName evidence="1">Uncharacterized protein</fullName>
    </submittedName>
</protein>
<sequence>MQTALARAQSSSLSCASMTPSTARSSSTATTSAHSASLTSATPSVLFQDYTYFPLSIRDNIALGDPEYFHNEAHVNMAAWLGGTSESIAELSEEYGTYLDKLVRDYFSSMPEGTKDAVWENGLFCGAMGRGMGSHAKGPGMSRGQMHGLAQRVRPVHDGVGGRVPSLRLDTSMKATFN</sequence>
<dbReference type="EMBL" id="ML145362">
    <property type="protein sequence ID" value="TBU51210.1"/>
    <property type="molecule type" value="Genomic_DNA"/>
</dbReference>
<gene>
    <name evidence="1" type="ORF">BD310DRAFT_942568</name>
</gene>
<evidence type="ECO:0000313" key="1">
    <source>
        <dbReference type="EMBL" id="TBU51210.1"/>
    </source>
</evidence>
<proteinExistence type="predicted"/>
<dbReference type="Proteomes" id="UP000292082">
    <property type="component" value="Unassembled WGS sequence"/>
</dbReference>
<dbReference type="AlphaFoldDB" id="A0A4Q9P9A5"/>
<organism evidence="1 2">
    <name type="scientific">Dichomitus squalens</name>
    <dbReference type="NCBI Taxonomy" id="114155"/>
    <lineage>
        <taxon>Eukaryota</taxon>
        <taxon>Fungi</taxon>
        <taxon>Dikarya</taxon>
        <taxon>Basidiomycota</taxon>
        <taxon>Agaricomycotina</taxon>
        <taxon>Agaricomycetes</taxon>
        <taxon>Polyporales</taxon>
        <taxon>Polyporaceae</taxon>
        <taxon>Dichomitus</taxon>
    </lineage>
</organism>